<accession>A0AAV5C9B4</accession>
<comment type="caution">
    <text evidence="1">The sequence shown here is derived from an EMBL/GenBank/DDBJ whole genome shotgun (WGS) entry which is preliminary data.</text>
</comment>
<sequence length="86" mass="9780">MDESEFASWWTRASKRVEKTHHKGLNTLIILGAWTLWKHRNTGVFERASPNIQTALTNLKLEAQLWVFTAARGLSEIGLGRLFSQG</sequence>
<evidence type="ECO:0000313" key="2">
    <source>
        <dbReference type="Proteomes" id="UP001054889"/>
    </source>
</evidence>
<protein>
    <submittedName>
        <fullName evidence="1">Uncharacterized protein</fullName>
    </submittedName>
</protein>
<gene>
    <name evidence="1" type="primary">ga11561</name>
    <name evidence="1" type="ORF">PR202_ga11561</name>
</gene>
<organism evidence="1 2">
    <name type="scientific">Eleusine coracana subsp. coracana</name>
    <dbReference type="NCBI Taxonomy" id="191504"/>
    <lineage>
        <taxon>Eukaryota</taxon>
        <taxon>Viridiplantae</taxon>
        <taxon>Streptophyta</taxon>
        <taxon>Embryophyta</taxon>
        <taxon>Tracheophyta</taxon>
        <taxon>Spermatophyta</taxon>
        <taxon>Magnoliopsida</taxon>
        <taxon>Liliopsida</taxon>
        <taxon>Poales</taxon>
        <taxon>Poaceae</taxon>
        <taxon>PACMAD clade</taxon>
        <taxon>Chloridoideae</taxon>
        <taxon>Cynodonteae</taxon>
        <taxon>Eleusininae</taxon>
        <taxon>Eleusine</taxon>
    </lineage>
</organism>
<dbReference type="EMBL" id="BQKI01000005">
    <property type="protein sequence ID" value="GJM94878.1"/>
    <property type="molecule type" value="Genomic_DNA"/>
</dbReference>
<name>A0AAV5C9B4_ELECO</name>
<keyword evidence="2" id="KW-1185">Reference proteome</keyword>
<dbReference type="AlphaFoldDB" id="A0AAV5C9B4"/>
<reference evidence="1" key="1">
    <citation type="journal article" date="2018" name="DNA Res.">
        <title>Multiple hybrid de novo genome assembly of finger millet, an orphan allotetraploid crop.</title>
        <authorList>
            <person name="Hatakeyama M."/>
            <person name="Aluri S."/>
            <person name="Balachadran M.T."/>
            <person name="Sivarajan S.R."/>
            <person name="Patrignani A."/>
            <person name="Gruter S."/>
            <person name="Poveda L."/>
            <person name="Shimizu-Inatsugi R."/>
            <person name="Baeten J."/>
            <person name="Francoijs K.J."/>
            <person name="Nataraja K.N."/>
            <person name="Reddy Y.A.N."/>
            <person name="Phadnis S."/>
            <person name="Ravikumar R.L."/>
            <person name="Schlapbach R."/>
            <person name="Sreeman S.M."/>
            <person name="Shimizu K.K."/>
        </authorList>
    </citation>
    <scope>NUCLEOTIDE SEQUENCE</scope>
</reference>
<proteinExistence type="predicted"/>
<evidence type="ECO:0000313" key="1">
    <source>
        <dbReference type="EMBL" id="GJM94878.1"/>
    </source>
</evidence>
<dbReference type="Proteomes" id="UP001054889">
    <property type="component" value="Unassembled WGS sequence"/>
</dbReference>
<reference evidence="1" key="2">
    <citation type="submission" date="2021-12" db="EMBL/GenBank/DDBJ databases">
        <title>Resequencing data analysis of finger millet.</title>
        <authorList>
            <person name="Hatakeyama M."/>
            <person name="Aluri S."/>
            <person name="Balachadran M.T."/>
            <person name="Sivarajan S.R."/>
            <person name="Poveda L."/>
            <person name="Shimizu-Inatsugi R."/>
            <person name="Schlapbach R."/>
            <person name="Sreeman S.M."/>
            <person name="Shimizu K.K."/>
        </authorList>
    </citation>
    <scope>NUCLEOTIDE SEQUENCE</scope>
</reference>